<proteinExistence type="predicted"/>
<evidence type="ECO:0000313" key="3">
    <source>
        <dbReference type="Proteomes" id="UP000647860"/>
    </source>
</evidence>
<evidence type="ECO:0000256" key="1">
    <source>
        <dbReference type="SAM" id="MobiDB-lite"/>
    </source>
</evidence>
<reference evidence="2 3" key="1">
    <citation type="submission" date="2021-01" db="EMBL/GenBank/DDBJ databases">
        <title>Whole genome shotgun sequence of Verrucosispora gifhornensis NBRC 16317.</title>
        <authorList>
            <person name="Komaki H."/>
            <person name="Tamura T."/>
        </authorList>
    </citation>
    <scope>NUCLEOTIDE SEQUENCE [LARGE SCALE GENOMIC DNA]</scope>
    <source>
        <strain evidence="2 3">NBRC 16317</strain>
    </source>
</reference>
<dbReference type="Proteomes" id="UP000647860">
    <property type="component" value="Unassembled WGS sequence"/>
</dbReference>
<gene>
    <name evidence="2" type="ORF">Vgi01_28060</name>
</gene>
<name>A0ABQ4IDY3_9ACTN</name>
<evidence type="ECO:0000313" key="2">
    <source>
        <dbReference type="EMBL" id="GIJ16122.1"/>
    </source>
</evidence>
<protein>
    <submittedName>
        <fullName evidence="2">Uncharacterized protein</fullName>
    </submittedName>
</protein>
<feature type="region of interest" description="Disordered" evidence="1">
    <location>
        <begin position="60"/>
        <end position="120"/>
    </location>
</feature>
<comment type="caution">
    <text evidence="2">The sequence shown here is derived from an EMBL/GenBank/DDBJ whole genome shotgun (WGS) entry which is preliminary data.</text>
</comment>
<accession>A0ABQ4IDY3</accession>
<sequence length="136" mass="14674">MMVFRLSIGGARGQRWGSRVPRERGEMVRSGSGRLRHRPGAVRDVREMCNAGWGAAIPARSRGRRRGGVAVTPCTTPGLGASFRRHGDPTHAHPGTNRSAVTIVGLTPSQGGVSGRRGKSRWGVFGHRERESRAGR</sequence>
<organism evidence="2 3">
    <name type="scientific">Micromonospora gifhornensis</name>
    <dbReference type="NCBI Taxonomy" id="84594"/>
    <lineage>
        <taxon>Bacteria</taxon>
        <taxon>Bacillati</taxon>
        <taxon>Actinomycetota</taxon>
        <taxon>Actinomycetes</taxon>
        <taxon>Micromonosporales</taxon>
        <taxon>Micromonosporaceae</taxon>
        <taxon>Micromonospora</taxon>
    </lineage>
</organism>
<feature type="region of interest" description="Disordered" evidence="1">
    <location>
        <begin position="12"/>
        <end position="40"/>
    </location>
</feature>
<dbReference type="EMBL" id="BOPA01000019">
    <property type="protein sequence ID" value="GIJ16122.1"/>
    <property type="molecule type" value="Genomic_DNA"/>
</dbReference>
<keyword evidence="3" id="KW-1185">Reference proteome</keyword>